<sequence length="320" mass="35628">MRSEIVSDWLARTDWANWHRNAMTGDASARRYERLTNGHGMNVILMDAPPDTCGSQSRFVEIAKHLRGLGLAAPQILDWDDGLGLMILEDLGEADFAKHLKSSPTEERELYEAAVDTLLALQSVAPPKRLDKMTPAVAADMIDIAFDWAAIEKSTDLAAELKANIHDLLKQVDPSPSVLSLRDFHAENLIWRPDHQGLSTVGLLDFQDAFVTHPTYDLASLLRDARRDVNPELLDILLPRLISGPTDRTAARSAFHVIAIQRNLRILGIFNRLARHNGKTGYLDLIPRVRAHLRTDLEAPICADIAPLIERAFGTWDASS</sequence>
<dbReference type="RefSeq" id="WP_235225758.1">
    <property type="nucleotide sequence ID" value="NZ_JAKGAQ010000002.1"/>
</dbReference>
<dbReference type="EMBL" id="JAKGAQ010000002">
    <property type="protein sequence ID" value="MCF2871500.1"/>
    <property type="molecule type" value="Genomic_DNA"/>
</dbReference>
<organism evidence="2 3">
    <name type="scientific">Octadecabacter dasysiphoniae</name>
    <dbReference type="NCBI Taxonomy" id="2909341"/>
    <lineage>
        <taxon>Bacteria</taxon>
        <taxon>Pseudomonadati</taxon>
        <taxon>Pseudomonadota</taxon>
        <taxon>Alphaproteobacteria</taxon>
        <taxon>Rhodobacterales</taxon>
        <taxon>Roseobacteraceae</taxon>
        <taxon>Octadecabacter</taxon>
    </lineage>
</organism>
<dbReference type="InterPro" id="IPR011009">
    <property type="entry name" value="Kinase-like_dom_sf"/>
</dbReference>
<proteinExistence type="predicted"/>
<name>A0ABS9CYM1_9RHOB</name>
<evidence type="ECO:0000313" key="2">
    <source>
        <dbReference type="EMBL" id="MCF2871500.1"/>
    </source>
</evidence>
<gene>
    <name evidence="2" type="ORF">L0664_10535</name>
</gene>
<dbReference type="Gene3D" id="3.30.200.20">
    <property type="entry name" value="Phosphorylase Kinase, domain 1"/>
    <property type="match status" value="1"/>
</dbReference>
<dbReference type="InterPro" id="IPR002575">
    <property type="entry name" value="Aminoglycoside_PTrfase"/>
</dbReference>
<comment type="caution">
    <text evidence="2">The sequence shown here is derived from an EMBL/GenBank/DDBJ whole genome shotgun (WGS) entry which is preliminary data.</text>
</comment>
<evidence type="ECO:0000313" key="3">
    <source>
        <dbReference type="Proteomes" id="UP001200557"/>
    </source>
</evidence>
<protein>
    <submittedName>
        <fullName evidence="2">Phosphotransferase</fullName>
    </submittedName>
</protein>
<dbReference type="SUPFAM" id="SSF56112">
    <property type="entry name" value="Protein kinase-like (PK-like)"/>
    <property type="match status" value="1"/>
</dbReference>
<keyword evidence="3" id="KW-1185">Reference proteome</keyword>
<dbReference type="Proteomes" id="UP001200557">
    <property type="component" value="Unassembled WGS sequence"/>
</dbReference>
<accession>A0ABS9CYM1</accession>
<feature type="domain" description="Aminoglycoside phosphotransferase" evidence="1">
    <location>
        <begin position="24"/>
        <end position="238"/>
    </location>
</feature>
<dbReference type="Gene3D" id="3.90.1200.10">
    <property type="match status" value="1"/>
</dbReference>
<dbReference type="Pfam" id="PF01636">
    <property type="entry name" value="APH"/>
    <property type="match status" value="1"/>
</dbReference>
<reference evidence="2 3" key="1">
    <citation type="submission" date="2022-01" db="EMBL/GenBank/DDBJ databases">
        <title>Octadecabacter sp. nov., isolated from a marine alga.</title>
        <authorList>
            <person name="Jin M.S."/>
            <person name="Kim H.M."/>
            <person name="Han D.M."/>
            <person name="Jung J.J."/>
            <person name="Jeon C.O."/>
        </authorList>
    </citation>
    <scope>NUCLEOTIDE SEQUENCE [LARGE SCALE GENOMIC DNA]</scope>
    <source>
        <strain evidence="2 3">G9-8</strain>
    </source>
</reference>
<evidence type="ECO:0000259" key="1">
    <source>
        <dbReference type="Pfam" id="PF01636"/>
    </source>
</evidence>